<dbReference type="Pfam" id="PF07883">
    <property type="entry name" value="Cupin_2"/>
    <property type="match status" value="1"/>
</dbReference>
<name>A0A1I5G6C4_9ACTN</name>
<dbReference type="InterPro" id="IPR013096">
    <property type="entry name" value="Cupin_2"/>
</dbReference>
<dbReference type="SUPFAM" id="SSF51182">
    <property type="entry name" value="RmlC-like cupins"/>
    <property type="match status" value="1"/>
</dbReference>
<dbReference type="EMBL" id="FOVH01000005">
    <property type="protein sequence ID" value="SFO31615.1"/>
    <property type="molecule type" value="Genomic_DNA"/>
</dbReference>
<dbReference type="AlphaFoldDB" id="A0A1I5G6C4"/>
<dbReference type="Proteomes" id="UP000183413">
    <property type="component" value="Unassembled WGS sequence"/>
</dbReference>
<accession>A0A1I5G6C4</accession>
<dbReference type="PANTHER" id="PTHR36440:SF1">
    <property type="entry name" value="PUTATIVE (AFU_ORTHOLOGUE AFUA_8G07350)-RELATED"/>
    <property type="match status" value="1"/>
</dbReference>
<reference evidence="2 3" key="1">
    <citation type="submission" date="2016-10" db="EMBL/GenBank/DDBJ databases">
        <authorList>
            <person name="de Groot N.N."/>
        </authorList>
    </citation>
    <scope>NUCLEOTIDE SEQUENCE [LARGE SCALE GENOMIC DNA]</scope>
    <source>
        <strain evidence="2 3">DSM 43067</strain>
    </source>
</reference>
<proteinExistence type="predicted"/>
<feature type="domain" description="Cupin type-2" evidence="1">
    <location>
        <begin position="38"/>
        <end position="106"/>
    </location>
</feature>
<evidence type="ECO:0000313" key="2">
    <source>
        <dbReference type="EMBL" id="SFO31615.1"/>
    </source>
</evidence>
<dbReference type="OrthoDB" id="4227163at2"/>
<gene>
    <name evidence="2" type="ORF">SAMN04489713_10556</name>
</gene>
<dbReference type="RefSeq" id="WP_075021396.1">
    <property type="nucleotide sequence ID" value="NZ_CP083237.1"/>
</dbReference>
<dbReference type="GeneID" id="99651814"/>
<protein>
    <submittedName>
        <fullName evidence="2">Cupin domain protein</fullName>
    </submittedName>
</protein>
<dbReference type="InParanoid" id="A0A1I5G6C4"/>
<keyword evidence="3" id="KW-1185">Reference proteome</keyword>
<evidence type="ECO:0000313" key="3">
    <source>
        <dbReference type="Proteomes" id="UP000183413"/>
    </source>
</evidence>
<dbReference type="PANTHER" id="PTHR36440">
    <property type="entry name" value="PUTATIVE (AFU_ORTHOLOGUE AFUA_8G07350)-RELATED"/>
    <property type="match status" value="1"/>
</dbReference>
<sequence length="153" mass="16100">MTHGATARTGETIWMLNSWMRYVATGEDTGGGLAVLEQRLTPAGEPPPHVHANEDEAFYVLDGHLGATLGDDTAVSAGPGEMMFLPRGIPHSVHVQTDEVRCLVLVTPAGFERFFAAIGEPAPTDDIPEPTTPDVAAVAAEAARYGVTLLPPA</sequence>
<dbReference type="STRING" id="1993.SAMN04489713_10556"/>
<dbReference type="InterPro" id="IPR053146">
    <property type="entry name" value="QDO-like"/>
</dbReference>
<organism evidence="2 3">
    <name type="scientific">Actinomadura madurae</name>
    <dbReference type="NCBI Taxonomy" id="1993"/>
    <lineage>
        <taxon>Bacteria</taxon>
        <taxon>Bacillati</taxon>
        <taxon>Actinomycetota</taxon>
        <taxon>Actinomycetes</taxon>
        <taxon>Streptosporangiales</taxon>
        <taxon>Thermomonosporaceae</taxon>
        <taxon>Actinomadura</taxon>
    </lineage>
</organism>
<dbReference type="Gene3D" id="2.60.120.10">
    <property type="entry name" value="Jelly Rolls"/>
    <property type="match status" value="1"/>
</dbReference>
<dbReference type="InterPro" id="IPR014710">
    <property type="entry name" value="RmlC-like_jellyroll"/>
</dbReference>
<dbReference type="eggNOG" id="COG1917">
    <property type="taxonomic scope" value="Bacteria"/>
</dbReference>
<dbReference type="InterPro" id="IPR011051">
    <property type="entry name" value="RmlC_Cupin_sf"/>
</dbReference>
<evidence type="ECO:0000259" key="1">
    <source>
        <dbReference type="Pfam" id="PF07883"/>
    </source>
</evidence>